<dbReference type="Proteomes" id="UP000295418">
    <property type="component" value="Unassembled WGS sequence"/>
</dbReference>
<reference evidence="9 10" key="1">
    <citation type="submission" date="2019-03" db="EMBL/GenBank/DDBJ databases">
        <authorList>
            <person name="Kim M.K.M."/>
        </authorList>
    </citation>
    <scope>NUCLEOTIDE SEQUENCE [LARGE SCALE GENOMIC DNA]</scope>
    <source>
        <strain evidence="9 10">18JY21-1</strain>
    </source>
</reference>
<evidence type="ECO:0000313" key="9">
    <source>
        <dbReference type="EMBL" id="TCZ77850.1"/>
    </source>
</evidence>
<dbReference type="NCBIfam" id="TIGR00912">
    <property type="entry name" value="2A0309"/>
    <property type="match status" value="1"/>
</dbReference>
<feature type="transmembrane region" description="Helical" evidence="8">
    <location>
        <begin position="208"/>
        <end position="225"/>
    </location>
</feature>
<dbReference type="PANTHER" id="PTHR34975:SF2">
    <property type="entry name" value="SPORE GERMINATION PROTEIN A2"/>
    <property type="match status" value="1"/>
</dbReference>
<evidence type="ECO:0000256" key="4">
    <source>
        <dbReference type="ARBA" id="ARBA00022544"/>
    </source>
</evidence>
<dbReference type="Gene3D" id="1.20.1740.10">
    <property type="entry name" value="Amino acid/polyamine transporter I"/>
    <property type="match status" value="1"/>
</dbReference>
<comment type="similarity">
    <text evidence="2">Belongs to the amino acid-polyamine-organocation (APC) superfamily. Spore germination protein (SGP) (TC 2.A.3.9) family.</text>
</comment>
<feature type="transmembrane region" description="Helical" evidence="8">
    <location>
        <begin position="100"/>
        <end position="124"/>
    </location>
</feature>
<dbReference type="EMBL" id="SKFG01000008">
    <property type="protein sequence ID" value="TCZ77850.1"/>
    <property type="molecule type" value="Genomic_DNA"/>
</dbReference>
<gene>
    <name evidence="9" type="ORF">E0485_10280</name>
</gene>
<keyword evidence="7 8" id="KW-0472">Membrane</keyword>
<keyword evidence="5 8" id="KW-0812">Transmembrane</keyword>
<keyword evidence="10" id="KW-1185">Reference proteome</keyword>
<keyword evidence="6 8" id="KW-1133">Transmembrane helix</keyword>
<dbReference type="InterPro" id="IPR004761">
    <property type="entry name" value="Spore_GerAB"/>
</dbReference>
<feature type="transmembrane region" description="Helical" evidence="8">
    <location>
        <begin position="136"/>
        <end position="153"/>
    </location>
</feature>
<feature type="transmembrane region" description="Helical" evidence="8">
    <location>
        <begin position="355"/>
        <end position="375"/>
    </location>
</feature>
<sequence>MPDQIECFSKLGPKDGNTMYATNDKITIRQMILAIIQTQIGVGVLTLPHNIALHAENDSWISTLVAGIITEGIILLMWLLAIRYPNLTLFEIFMEIMGKFIGRILVLCYAVYLMVKGGFILAQYGLIINRWILERTPNWIILLLLLLASAYIAKDSLKSMIRFFVLVLPLIVVLIVLVSYSLKDAKFIYLLPVGASSPIQILNGSQEAIFSMMGFNLLFFIYPFVQGTNKQKLKAVSIAHLFTVAYYTYLVVLSLMYFVSAEDMNHIPESIVYMIKAFSFNVFERMDLFFLSIWVINVATSLMTTIYIACNGFASMFQGKSHRAALPYVCIFIFLLALVLSREDYFDTFSPYFNLSHYIFQFLIPVILLLAAIVWKKQKQKGQISHEAS</sequence>
<dbReference type="OrthoDB" id="2446105at2"/>
<feature type="transmembrane region" description="Helical" evidence="8">
    <location>
        <begin position="325"/>
        <end position="343"/>
    </location>
</feature>
<evidence type="ECO:0000256" key="6">
    <source>
        <dbReference type="ARBA" id="ARBA00022989"/>
    </source>
</evidence>
<feature type="transmembrane region" description="Helical" evidence="8">
    <location>
        <begin position="237"/>
        <end position="259"/>
    </location>
</feature>
<accession>A0A4R4EFI4</accession>
<evidence type="ECO:0000313" key="10">
    <source>
        <dbReference type="Proteomes" id="UP000295418"/>
    </source>
</evidence>
<organism evidence="9 10">
    <name type="scientific">Paenibacillus albiflavus</name>
    <dbReference type="NCBI Taxonomy" id="2545760"/>
    <lineage>
        <taxon>Bacteria</taxon>
        <taxon>Bacillati</taxon>
        <taxon>Bacillota</taxon>
        <taxon>Bacilli</taxon>
        <taxon>Bacillales</taxon>
        <taxon>Paenibacillaceae</taxon>
        <taxon>Paenibacillus</taxon>
    </lineage>
</organism>
<proteinExistence type="inferred from homology"/>
<comment type="caution">
    <text evidence="9">The sequence shown here is derived from an EMBL/GenBank/DDBJ whole genome shotgun (WGS) entry which is preliminary data.</text>
</comment>
<evidence type="ECO:0000256" key="2">
    <source>
        <dbReference type="ARBA" id="ARBA00007998"/>
    </source>
</evidence>
<feature type="transmembrane region" description="Helical" evidence="8">
    <location>
        <begin position="288"/>
        <end position="313"/>
    </location>
</feature>
<keyword evidence="4" id="KW-0309">Germination</keyword>
<keyword evidence="3" id="KW-0813">Transport</keyword>
<feature type="transmembrane region" description="Helical" evidence="8">
    <location>
        <begin position="160"/>
        <end position="182"/>
    </location>
</feature>
<dbReference type="PANTHER" id="PTHR34975">
    <property type="entry name" value="SPORE GERMINATION PROTEIN A2"/>
    <property type="match status" value="1"/>
</dbReference>
<protein>
    <submittedName>
        <fullName evidence="9">Uncharacterized protein</fullName>
    </submittedName>
</protein>
<feature type="transmembrane region" description="Helical" evidence="8">
    <location>
        <begin position="32"/>
        <end position="53"/>
    </location>
</feature>
<evidence type="ECO:0000256" key="8">
    <source>
        <dbReference type="SAM" id="Phobius"/>
    </source>
</evidence>
<feature type="transmembrane region" description="Helical" evidence="8">
    <location>
        <begin position="59"/>
        <end position="80"/>
    </location>
</feature>
<dbReference type="GO" id="GO:0009847">
    <property type="term" value="P:spore germination"/>
    <property type="evidence" value="ECO:0007669"/>
    <property type="project" value="InterPro"/>
</dbReference>
<name>A0A4R4EFI4_9BACL</name>
<dbReference type="Pfam" id="PF03845">
    <property type="entry name" value="Spore_permease"/>
    <property type="match status" value="1"/>
</dbReference>
<evidence type="ECO:0000256" key="3">
    <source>
        <dbReference type="ARBA" id="ARBA00022448"/>
    </source>
</evidence>
<evidence type="ECO:0000256" key="1">
    <source>
        <dbReference type="ARBA" id="ARBA00004141"/>
    </source>
</evidence>
<comment type="subcellular location">
    <subcellularLocation>
        <location evidence="1">Membrane</location>
        <topology evidence="1">Multi-pass membrane protein</topology>
    </subcellularLocation>
</comment>
<dbReference type="GO" id="GO:0016020">
    <property type="term" value="C:membrane"/>
    <property type="evidence" value="ECO:0007669"/>
    <property type="project" value="UniProtKB-SubCell"/>
</dbReference>
<evidence type="ECO:0000256" key="5">
    <source>
        <dbReference type="ARBA" id="ARBA00022692"/>
    </source>
</evidence>
<dbReference type="AlphaFoldDB" id="A0A4R4EFI4"/>
<evidence type="ECO:0000256" key="7">
    <source>
        <dbReference type="ARBA" id="ARBA00023136"/>
    </source>
</evidence>